<gene>
    <name evidence="2" type="ORF">B0T21DRAFT_105213</name>
</gene>
<organism evidence="2 3">
    <name type="scientific">Apiosordaria backusii</name>
    <dbReference type="NCBI Taxonomy" id="314023"/>
    <lineage>
        <taxon>Eukaryota</taxon>
        <taxon>Fungi</taxon>
        <taxon>Dikarya</taxon>
        <taxon>Ascomycota</taxon>
        <taxon>Pezizomycotina</taxon>
        <taxon>Sordariomycetes</taxon>
        <taxon>Sordariomycetidae</taxon>
        <taxon>Sordariales</taxon>
        <taxon>Lasiosphaeriaceae</taxon>
        <taxon>Apiosordaria</taxon>
    </lineage>
</organism>
<dbReference type="EMBL" id="JAUKTV010000021">
    <property type="protein sequence ID" value="KAK0704210.1"/>
    <property type="molecule type" value="Genomic_DNA"/>
</dbReference>
<evidence type="ECO:0000256" key="1">
    <source>
        <dbReference type="SAM" id="MobiDB-lite"/>
    </source>
</evidence>
<dbReference type="Proteomes" id="UP001172159">
    <property type="component" value="Unassembled WGS sequence"/>
</dbReference>
<feature type="compositionally biased region" description="Polar residues" evidence="1">
    <location>
        <begin position="180"/>
        <end position="195"/>
    </location>
</feature>
<proteinExistence type="predicted"/>
<evidence type="ECO:0000313" key="3">
    <source>
        <dbReference type="Proteomes" id="UP001172159"/>
    </source>
</evidence>
<protein>
    <submittedName>
        <fullName evidence="2">Uncharacterized protein</fullName>
    </submittedName>
</protein>
<feature type="region of interest" description="Disordered" evidence="1">
    <location>
        <begin position="178"/>
        <end position="210"/>
    </location>
</feature>
<evidence type="ECO:0000313" key="2">
    <source>
        <dbReference type="EMBL" id="KAK0704210.1"/>
    </source>
</evidence>
<accession>A0AA40DIA0</accession>
<sequence>MQTPARPSRSGNASCRSPFFFRFAGRFSKFHVCFPGRGRYSSKLRYWLLKSVAGRVKSYRRGILSYGTERNTTSFSGRDPPSSNQTNLNNFSHRSICVPIISSRREPSLGLEPLKIITHVPLERKDSSPAYSLPPHSLPYFPCIIHPSSSKLNRGWSVPCRKTHTKTERAAHRVWIDPPSQANKRTSELEANNSGDFPYGVLRTPWEQKR</sequence>
<keyword evidence="3" id="KW-1185">Reference proteome</keyword>
<name>A0AA40DIA0_9PEZI</name>
<reference evidence="2" key="1">
    <citation type="submission" date="2023-06" db="EMBL/GenBank/DDBJ databases">
        <title>Genome-scale phylogeny and comparative genomics of the fungal order Sordariales.</title>
        <authorList>
            <consortium name="Lawrence Berkeley National Laboratory"/>
            <person name="Hensen N."/>
            <person name="Bonometti L."/>
            <person name="Westerberg I."/>
            <person name="Brannstrom I.O."/>
            <person name="Guillou S."/>
            <person name="Cros-Aarteil S."/>
            <person name="Calhoun S."/>
            <person name="Haridas S."/>
            <person name="Kuo A."/>
            <person name="Mondo S."/>
            <person name="Pangilinan J."/>
            <person name="Riley R."/>
            <person name="Labutti K."/>
            <person name="Andreopoulos B."/>
            <person name="Lipzen A."/>
            <person name="Chen C."/>
            <person name="Yanf M."/>
            <person name="Daum C."/>
            <person name="Ng V."/>
            <person name="Clum A."/>
            <person name="Steindorff A."/>
            <person name="Ohm R."/>
            <person name="Martin F."/>
            <person name="Silar P."/>
            <person name="Natvig D."/>
            <person name="Lalanne C."/>
            <person name="Gautier V."/>
            <person name="Ament-Velasquez S.L."/>
            <person name="Kruys A."/>
            <person name="Hutchinson M.I."/>
            <person name="Powell A.J."/>
            <person name="Barry K."/>
            <person name="Miller A.N."/>
            <person name="Grigoriev I.V."/>
            <person name="Debuchy R."/>
            <person name="Gladieux P."/>
            <person name="Thoren M.H."/>
            <person name="Johannesson H."/>
        </authorList>
    </citation>
    <scope>NUCLEOTIDE SEQUENCE</scope>
    <source>
        <strain evidence="2">CBS 540.89</strain>
    </source>
</reference>
<comment type="caution">
    <text evidence="2">The sequence shown here is derived from an EMBL/GenBank/DDBJ whole genome shotgun (WGS) entry which is preliminary data.</text>
</comment>
<dbReference type="AlphaFoldDB" id="A0AA40DIA0"/>